<dbReference type="InterPro" id="IPR013762">
    <property type="entry name" value="Integrase-like_cat_sf"/>
</dbReference>
<comment type="caution">
    <text evidence="6">The sequence shown here is derived from an EMBL/GenBank/DDBJ whole genome shotgun (WGS) entry which is preliminary data.</text>
</comment>
<dbReference type="GO" id="GO:0015074">
    <property type="term" value="P:DNA integration"/>
    <property type="evidence" value="ECO:0007669"/>
    <property type="project" value="UniProtKB-KW"/>
</dbReference>
<dbReference type="InterPro" id="IPR010998">
    <property type="entry name" value="Integrase_recombinase_N"/>
</dbReference>
<evidence type="ECO:0000256" key="1">
    <source>
        <dbReference type="ARBA" id="ARBA00022908"/>
    </source>
</evidence>
<organism evidence="6 7">
    <name type="scientific">Segatella copri</name>
    <dbReference type="NCBI Taxonomy" id="165179"/>
    <lineage>
        <taxon>Bacteria</taxon>
        <taxon>Pseudomonadati</taxon>
        <taxon>Bacteroidota</taxon>
        <taxon>Bacteroidia</taxon>
        <taxon>Bacteroidales</taxon>
        <taxon>Prevotellaceae</taxon>
        <taxon>Segatella</taxon>
    </lineage>
</organism>
<dbReference type="SUPFAM" id="SSF56349">
    <property type="entry name" value="DNA breaking-rejoining enzymes"/>
    <property type="match status" value="1"/>
</dbReference>
<sequence>MAKSRFRLDVRRALKDGTYPIQIIVGHGTNIYLSTGVYASVGEWDARTQQYIGKGARRINAALVSMLAMVTNRIMELKETGQWPKLSRRQIKQMLTDLELEKPTIDVPTLSDVFSSMCEGRADRTKGITKSASLKIQAFGYDPAKLHFEQITTTWLDDFYMSMSGLSVNTKAAYMKAIKRAFNWAIDHDITTNDPFRHYHIKIEETRMRDLPIEKMRQLLDLPLQGLYPEYRDLFMLTFYLIGINTVDLADCTLDSIVNGRLEYRRHKTNKLYSIKIEPEAMEIINRYKGKKHLIRCFDRYKDYKALQGSVNNALAKIGPARLDDNGNFVFTGNNRKVMQPLEKGLSLYWARYSWATYAADLDIPKDTISEALGHSHGAKVTGVYIKYNRDKVDAANRKVIDYVLGKANRPG</sequence>
<evidence type="ECO:0000313" key="7">
    <source>
        <dbReference type="Proteomes" id="UP000405805"/>
    </source>
</evidence>
<dbReference type="PROSITE" id="PS51900">
    <property type="entry name" value="CB"/>
    <property type="match status" value="1"/>
</dbReference>
<protein>
    <submittedName>
        <fullName evidence="6">Recombinase</fullName>
    </submittedName>
</protein>
<evidence type="ECO:0000259" key="5">
    <source>
        <dbReference type="PROSITE" id="PS51900"/>
    </source>
</evidence>
<accession>A0AA90VGG5</accession>
<dbReference type="InterPro" id="IPR050090">
    <property type="entry name" value="Tyrosine_recombinase_XerCD"/>
</dbReference>
<dbReference type="GO" id="GO:0006310">
    <property type="term" value="P:DNA recombination"/>
    <property type="evidence" value="ECO:0007669"/>
    <property type="project" value="UniProtKB-KW"/>
</dbReference>
<dbReference type="PANTHER" id="PTHR30349">
    <property type="entry name" value="PHAGE INTEGRASE-RELATED"/>
    <property type="match status" value="1"/>
</dbReference>
<dbReference type="PANTHER" id="PTHR30349:SF64">
    <property type="entry name" value="PROPHAGE INTEGRASE INTD-RELATED"/>
    <property type="match status" value="1"/>
</dbReference>
<keyword evidence="2 4" id="KW-0238">DNA-binding</keyword>
<dbReference type="Pfam" id="PF13102">
    <property type="entry name" value="Phage_int_SAM_5"/>
    <property type="match status" value="1"/>
</dbReference>
<dbReference type="AlphaFoldDB" id="A0AA90VGG5"/>
<evidence type="ECO:0000256" key="3">
    <source>
        <dbReference type="ARBA" id="ARBA00023172"/>
    </source>
</evidence>
<dbReference type="EMBL" id="VZBP01000065">
    <property type="protein sequence ID" value="MQO09280.1"/>
    <property type="molecule type" value="Genomic_DNA"/>
</dbReference>
<keyword evidence="3" id="KW-0233">DNA recombination</keyword>
<dbReference type="RefSeq" id="WP_153096760.1">
    <property type="nucleotide sequence ID" value="NZ_VZBP01000065.1"/>
</dbReference>
<evidence type="ECO:0000313" key="6">
    <source>
        <dbReference type="EMBL" id="MQO09280.1"/>
    </source>
</evidence>
<dbReference type="GO" id="GO:0003677">
    <property type="term" value="F:DNA binding"/>
    <property type="evidence" value="ECO:0007669"/>
    <property type="project" value="UniProtKB-UniRule"/>
</dbReference>
<dbReference type="InterPro" id="IPR011010">
    <property type="entry name" value="DNA_brk_join_enz"/>
</dbReference>
<gene>
    <name evidence="6" type="ORF">F7D57_05970</name>
</gene>
<dbReference type="Proteomes" id="UP000405805">
    <property type="component" value="Unassembled WGS sequence"/>
</dbReference>
<dbReference type="InterPro" id="IPR044068">
    <property type="entry name" value="CB"/>
</dbReference>
<name>A0AA90VGG5_9BACT</name>
<dbReference type="InterPro" id="IPR025269">
    <property type="entry name" value="SAM-like_dom"/>
</dbReference>
<feature type="domain" description="Core-binding (CB)" evidence="5">
    <location>
        <begin position="108"/>
        <end position="186"/>
    </location>
</feature>
<keyword evidence="1" id="KW-0229">DNA integration</keyword>
<dbReference type="Gene3D" id="1.10.150.130">
    <property type="match status" value="1"/>
</dbReference>
<evidence type="ECO:0000256" key="2">
    <source>
        <dbReference type="ARBA" id="ARBA00023125"/>
    </source>
</evidence>
<reference evidence="7" key="1">
    <citation type="submission" date="2019-09" db="EMBL/GenBank/DDBJ databases">
        <title>Distinct polysaccharide growth profiles of human intestinal Prevotella copri isolates.</title>
        <authorList>
            <person name="Fehlner-Peach H."/>
            <person name="Magnabosco C."/>
            <person name="Raghavan V."/>
            <person name="Scher J.U."/>
            <person name="Tett A."/>
            <person name="Cox L.M."/>
            <person name="Gottsegen C."/>
            <person name="Watters A."/>
            <person name="Wiltshire- Gordon J.D."/>
            <person name="Segata N."/>
            <person name="Bonneau R."/>
            <person name="Littman D.R."/>
        </authorList>
    </citation>
    <scope>NUCLEOTIDE SEQUENCE [LARGE SCALE GENOMIC DNA]</scope>
    <source>
        <strain evidence="7">iA624</strain>
    </source>
</reference>
<evidence type="ECO:0000256" key="4">
    <source>
        <dbReference type="PROSITE-ProRule" id="PRU01248"/>
    </source>
</evidence>
<proteinExistence type="predicted"/>
<dbReference type="Gene3D" id="1.10.443.10">
    <property type="entry name" value="Intergrase catalytic core"/>
    <property type="match status" value="1"/>
</dbReference>